<protein>
    <submittedName>
        <fullName evidence="2">Uncharacterized protein</fullName>
    </submittedName>
</protein>
<sequence>MLAAGADGDAVGSGCTGVGTDRDRVGAAGHGLGTGRIDAQVLGAAVADIGDLRVEVDQRSIDRCKSIGGVGIEALGDGTSGGDGADLEQRRREGARGRVEGRTTTEEAGDGGVGACQLSAVDRLQAAGSDRAAGKVADGGGTGARAQRDPAIVRVAGTVQIVAGPH</sequence>
<accession>A0A9P6Y5L1</accession>
<feature type="region of interest" description="Disordered" evidence="1">
    <location>
        <begin position="1"/>
        <end position="22"/>
    </location>
</feature>
<feature type="compositionally biased region" description="Basic and acidic residues" evidence="1">
    <location>
        <begin position="87"/>
        <end position="105"/>
    </location>
</feature>
<gene>
    <name evidence="2" type="ORF">G6F50_014420</name>
</gene>
<evidence type="ECO:0000313" key="3">
    <source>
        <dbReference type="Proteomes" id="UP000740926"/>
    </source>
</evidence>
<evidence type="ECO:0000313" key="2">
    <source>
        <dbReference type="EMBL" id="KAG1540043.1"/>
    </source>
</evidence>
<dbReference type="Proteomes" id="UP000740926">
    <property type="component" value="Unassembled WGS sequence"/>
</dbReference>
<organism evidence="2 3">
    <name type="scientific">Rhizopus delemar</name>
    <dbReference type="NCBI Taxonomy" id="936053"/>
    <lineage>
        <taxon>Eukaryota</taxon>
        <taxon>Fungi</taxon>
        <taxon>Fungi incertae sedis</taxon>
        <taxon>Mucoromycota</taxon>
        <taxon>Mucoromycotina</taxon>
        <taxon>Mucoromycetes</taxon>
        <taxon>Mucorales</taxon>
        <taxon>Mucorineae</taxon>
        <taxon>Rhizopodaceae</taxon>
        <taxon>Rhizopus</taxon>
    </lineage>
</organism>
<name>A0A9P6Y5L1_9FUNG</name>
<dbReference type="EMBL" id="JAANIU010006842">
    <property type="protein sequence ID" value="KAG1540043.1"/>
    <property type="molecule type" value="Genomic_DNA"/>
</dbReference>
<feature type="compositionally biased region" description="Low complexity" evidence="1">
    <location>
        <begin position="1"/>
        <end position="13"/>
    </location>
</feature>
<proteinExistence type="predicted"/>
<reference evidence="2 3" key="1">
    <citation type="journal article" date="2020" name="Microb. Genom.">
        <title>Genetic diversity of clinical and environmental Mucorales isolates obtained from an investigation of mucormycosis cases among solid organ transplant recipients.</title>
        <authorList>
            <person name="Nguyen M.H."/>
            <person name="Kaul D."/>
            <person name="Muto C."/>
            <person name="Cheng S.J."/>
            <person name="Richter R.A."/>
            <person name="Bruno V.M."/>
            <person name="Liu G."/>
            <person name="Beyhan S."/>
            <person name="Sundermann A.J."/>
            <person name="Mounaud S."/>
            <person name="Pasculle A.W."/>
            <person name="Nierman W.C."/>
            <person name="Driscoll E."/>
            <person name="Cumbie R."/>
            <person name="Clancy C.J."/>
            <person name="Dupont C.L."/>
        </authorList>
    </citation>
    <scope>NUCLEOTIDE SEQUENCE [LARGE SCALE GENOMIC DNA]</scope>
    <source>
        <strain evidence="2 3">GL24</strain>
    </source>
</reference>
<evidence type="ECO:0000256" key="1">
    <source>
        <dbReference type="SAM" id="MobiDB-lite"/>
    </source>
</evidence>
<keyword evidence="3" id="KW-1185">Reference proteome</keyword>
<feature type="region of interest" description="Disordered" evidence="1">
    <location>
        <begin position="75"/>
        <end position="113"/>
    </location>
</feature>
<comment type="caution">
    <text evidence="2">The sequence shown here is derived from an EMBL/GenBank/DDBJ whole genome shotgun (WGS) entry which is preliminary data.</text>
</comment>
<dbReference type="AlphaFoldDB" id="A0A9P6Y5L1"/>